<dbReference type="AlphaFoldDB" id="K6DP21"/>
<sequence length="141" mass="16243">MTENLKEMLREVLKEELTGIRSDVVNVQLEVGGLKKEVTEMGSNVGNLQKEVTGLCTSMKIFKEELTEVKTHVAELHFGQERIERKIGSIPSQFEQLKNSIDEDIKRLTRIQERQQLVIETLSARSIQQQTDIKELNYTKK</sequence>
<keyword evidence="2" id="KW-1185">Reference proteome</keyword>
<evidence type="ECO:0000313" key="2">
    <source>
        <dbReference type="Proteomes" id="UP000006316"/>
    </source>
</evidence>
<organism evidence="1 2">
    <name type="scientific">Neobacillus bataviensis LMG 21833</name>
    <dbReference type="NCBI Taxonomy" id="1117379"/>
    <lineage>
        <taxon>Bacteria</taxon>
        <taxon>Bacillati</taxon>
        <taxon>Bacillota</taxon>
        <taxon>Bacilli</taxon>
        <taxon>Bacillales</taxon>
        <taxon>Bacillaceae</taxon>
        <taxon>Neobacillus</taxon>
    </lineage>
</organism>
<dbReference type="Proteomes" id="UP000006316">
    <property type="component" value="Unassembled WGS sequence"/>
</dbReference>
<proteinExistence type="predicted"/>
<dbReference type="PATRIC" id="fig|1117379.3.peg.1419"/>
<accession>K6DP21</accession>
<evidence type="ECO:0000313" key="1">
    <source>
        <dbReference type="EMBL" id="EKN70059.1"/>
    </source>
</evidence>
<gene>
    <name evidence="1" type="ORF">BABA_06771</name>
</gene>
<dbReference type="Gene3D" id="1.20.5.1700">
    <property type="match status" value="1"/>
</dbReference>
<name>K6DP21_9BACI</name>
<comment type="caution">
    <text evidence="1">The sequence shown here is derived from an EMBL/GenBank/DDBJ whole genome shotgun (WGS) entry which is preliminary data.</text>
</comment>
<reference evidence="1 2" key="1">
    <citation type="journal article" date="2012" name="Front. Microbiol.">
        <title>Redundancy and modularity in membrane-associated dissimilatory nitrate reduction in Bacillus.</title>
        <authorList>
            <person name="Heylen K."/>
            <person name="Keltjens J."/>
        </authorList>
    </citation>
    <scope>NUCLEOTIDE SEQUENCE [LARGE SCALE GENOMIC DNA]</scope>
    <source>
        <strain evidence="2">LMG 21833T</strain>
    </source>
</reference>
<dbReference type="eggNOG" id="COG4372">
    <property type="taxonomic scope" value="Bacteria"/>
</dbReference>
<dbReference type="OrthoDB" id="2973863at2"/>
<dbReference type="STRING" id="1117379.BABA_06771"/>
<protein>
    <submittedName>
        <fullName evidence="1">Uncharacterized protein</fullName>
    </submittedName>
</protein>
<dbReference type="EMBL" id="AJLS01000043">
    <property type="protein sequence ID" value="EKN70059.1"/>
    <property type="molecule type" value="Genomic_DNA"/>
</dbReference>
<dbReference type="RefSeq" id="WP_007084379.1">
    <property type="nucleotide sequence ID" value="NZ_AJLS01000043.1"/>
</dbReference>